<comment type="caution">
    <text evidence="2">The sequence shown here is derived from an EMBL/GenBank/DDBJ whole genome shotgun (WGS) entry which is preliminary data.</text>
</comment>
<dbReference type="RefSeq" id="WP_154128363.1">
    <property type="nucleotide sequence ID" value="NZ_CP047134.1"/>
</dbReference>
<gene>
    <name evidence="2" type="ORF">LOK82_11875</name>
</gene>
<organism evidence="2 3">
    <name type="scientific">Xylella fastidiosa subsp. multiplex</name>
    <dbReference type="NCBI Taxonomy" id="644357"/>
    <lineage>
        <taxon>Bacteria</taxon>
        <taxon>Pseudomonadati</taxon>
        <taxon>Pseudomonadota</taxon>
        <taxon>Gammaproteobacteria</taxon>
        <taxon>Lysobacterales</taxon>
        <taxon>Lysobacteraceae</taxon>
        <taxon>Xylella</taxon>
    </lineage>
</organism>
<evidence type="ECO:0000313" key="3">
    <source>
        <dbReference type="Proteomes" id="UP001220702"/>
    </source>
</evidence>
<dbReference type="Proteomes" id="UP001220702">
    <property type="component" value="Unassembled WGS sequence"/>
</dbReference>
<name>A0AAW6HXA9_XYLFS</name>
<keyword evidence="1" id="KW-0472">Membrane</keyword>
<evidence type="ECO:0000313" key="2">
    <source>
        <dbReference type="EMBL" id="MDC6409273.1"/>
    </source>
</evidence>
<keyword evidence="1" id="KW-0812">Transmembrane</keyword>
<evidence type="ECO:0000256" key="1">
    <source>
        <dbReference type="SAM" id="Phobius"/>
    </source>
</evidence>
<dbReference type="AlphaFoldDB" id="A0AAW6HXA9"/>
<keyword evidence="1" id="KW-1133">Transmembrane helix</keyword>
<dbReference type="EMBL" id="JAJKGN010000002">
    <property type="protein sequence ID" value="MDC6409273.1"/>
    <property type="molecule type" value="Genomic_DNA"/>
</dbReference>
<reference evidence="2" key="1">
    <citation type="submission" date="2021-11" db="EMBL/GenBank/DDBJ databases">
        <authorList>
            <person name="Denance N."/>
            <person name="Briand M."/>
            <person name="Dupas E."/>
            <person name="Durand K."/>
            <person name="Legendre B."/>
            <person name="Cunty A."/>
            <person name="Donnadieu C."/>
            <person name="Lopez Roques C."/>
            <person name="Cesbron S."/>
            <person name="Jacques M.A."/>
        </authorList>
    </citation>
    <scope>NUCLEOTIDE SEQUENCE</scope>
    <source>
        <strain evidence="2">CFBP8070</strain>
    </source>
</reference>
<protein>
    <submittedName>
        <fullName evidence="2">Uncharacterized protein</fullName>
    </submittedName>
</protein>
<sequence>MFTITLKMQRGLLNQVPDSSNTIAWSEGAGWLASSISVPIAVYFWLLYLHLPDFL</sequence>
<accession>A0AAW6HXA9</accession>
<reference evidence="2" key="2">
    <citation type="journal article" date="2023" name="Commun. Biol.">
        <title>Suspicions of two bridgehead invasions of Xylella fastidiosa subsp. multiplex in France.</title>
        <authorList>
            <person name="Dupas E."/>
            <person name="Durand K."/>
            <person name="Rieux A."/>
            <person name="Briand M."/>
            <person name="Pruvost O."/>
            <person name="Cunty A."/>
            <person name="Denance N."/>
            <person name="Donnadieu C."/>
            <person name="Legendre B."/>
            <person name="Lopez-Roques C."/>
            <person name="Cesbron S."/>
            <person name="Ravigne V."/>
            <person name="Jacques M.A."/>
        </authorList>
    </citation>
    <scope>NUCLEOTIDE SEQUENCE</scope>
    <source>
        <strain evidence="2">CFBP8070</strain>
    </source>
</reference>
<proteinExistence type="predicted"/>
<feature type="transmembrane region" description="Helical" evidence="1">
    <location>
        <begin position="29"/>
        <end position="49"/>
    </location>
</feature>